<dbReference type="EMBL" id="JBHLSS010000101">
    <property type="protein sequence ID" value="MFC0711068.1"/>
    <property type="molecule type" value="Genomic_DNA"/>
</dbReference>
<dbReference type="PROSITE" id="PS50893">
    <property type="entry name" value="ABC_TRANSPORTER_2"/>
    <property type="match status" value="1"/>
</dbReference>
<gene>
    <name evidence="12" type="primary">modC</name>
    <name evidence="12" type="ORF">ACFFGX_16395</name>
</gene>
<dbReference type="SMART" id="SM00382">
    <property type="entry name" value="AAA"/>
    <property type="match status" value="1"/>
</dbReference>
<keyword evidence="3 9" id="KW-0500">Molybdenum</keyword>
<dbReference type="InterPro" id="IPR027417">
    <property type="entry name" value="P-loop_NTPase"/>
</dbReference>
<comment type="caution">
    <text evidence="12">The sequence shown here is derived from an EMBL/GenBank/DDBJ whole genome shotgun (WGS) entry which is preliminary data.</text>
</comment>
<dbReference type="Proteomes" id="UP001589891">
    <property type="component" value="Unassembled WGS sequence"/>
</dbReference>
<evidence type="ECO:0000313" key="12">
    <source>
        <dbReference type="EMBL" id="MFC0711068.1"/>
    </source>
</evidence>
<evidence type="ECO:0000259" key="10">
    <source>
        <dbReference type="PROSITE" id="PS50893"/>
    </source>
</evidence>
<reference evidence="12 13" key="1">
    <citation type="submission" date="2024-09" db="EMBL/GenBank/DDBJ databases">
        <authorList>
            <person name="Sun Q."/>
            <person name="Mori K."/>
        </authorList>
    </citation>
    <scope>NUCLEOTIDE SEQUENCE [LARGE SCALE GENOMIC DNA]</scope>
    <source>
        <strain evidence="12 13">NCAIM B.01794</strain>
    </source>
</reference>
<keyword evidence="6 12" id="KW-0067">ATP-binding</keyword>
<evidence type="ECO:0000256" key="6">
    <source>
        <dbReference type="ARBA" id="ARBA00022840"/>
    </source>
</evidence>
<proteinExistence type="predicted"/>
<dbReference type="InterPro" id="IPR008995">
    <property type="entry name" value="Mo/tungstate-bd_C_term_dom"/>
</dbReference>
<dbReference type="NCBIfam" id="TIGR02142">
    <property type="entry name" value="modC_ABC"/>
    <property type="match status" value="1"/>
</dbReference>
<dbReference type="SUPFAM" id="SSF52540">
    <property type="entry name" value="P-loop containing nucleoside triphosphate hydrolases"/>
    <property type="match status" value="1"/>
</dbReference>
<evidence type="ECO:0000313" key="13">
    <source>
        <dbReference type="Proteomes" id="UP001589891"/>
    </source>
</evidence>
<evidence type="ECO:0000256" key="2">
    <source>
        <dbReference type="ARBA" id="ARBA00022475"/>
    </source>
</evidence>
<evidence type="ECO:0000256" key="4">
    <source>
        <dbReference type="ARBA" id="ARBA00022519"/>
    </source>
</evidence>
<keyword evidence="2" id="KW-1003">Cell membrane</keyword>
<protein>
    <submittedName>
        <fullName evidence="12">Molybdenum ABC transporter ATP-binding protein</fullName>
    </submittedName>
</protein>
<dbReference type="InterPro" id="IPR005116">
    <property type="entry name" value="Transp-assoc_OB_typ1"/>
</dbReference>
<evidence type="ECO:0000256" key="9">
    <source>
        <dbReference type="PROSITE-ProRule" id="PRU01213"/>
    </source>
</evidence>
<dbReference type="InterPro" id="IPR003593">
    <property type="entry name" value="AAA+_ATPase"/>
</dbReference>
<keyword evidence="13" id="KW-1185">Reference proteome</keyword>
<evidence type="ECO:0000256" key="7">
    <source>
        <dbReference type="ARBA" id="ARBA00022967"/>
    </source>
</evidence>
<dbReference type="InterPro" id="IPR003439">
    <property type="entry name" value="ABC_transporter-like_ATP-bd"/>
</dbReference>
<dbReference type="PANTHER" id="PTHR43514">
    <property type="entry name" value="ABC TRANSPORTER I FAMILY MEMBER 10"/>
    <property type="match status" value="1"/>
</dbReference>
<evidence type="ECO:0000256" key="1">
    <source>
        <dbReference type="ARBA" id="ARBA00022448"/>
    </source>
</evidence>
<dbReference type="GO" id="GO:0005524">
    <property type="term" value="F:ATP binding"/>
    <property type="evidence" value="ECO:0007669"/>
    <property type="project" value="UniProtKB-KW"/>
</dbReference>
<evidence type="ECO:0000256" key="8">
    <source>
        <dbReference type="ARBA" id="ARBA00023136"/>
    </source>
</evidence>
<sequence length="364" mass="40349">MPHETGQSRMTLQLDFSVRRRGFSLDARLELPGKGVTALFGRSGSGKTTLLRCIAGLHRERHGRLVFRGETWQDAERFVPTYQRPLGYVFQEASLFPHLRVLQNLEYGFCRVPPEQRRIGLVDVISLLKLEDLLERYPEQISGGQRQRVALGRALLTSPRLLLMDEPLASLDAASKEEILPFLEGLRDRLDLPILYVSHSIEEVMRLADHLVLLENGSVIAQGQLQALLTARELPFVRTENSSTVLDARVACLDAGDGLTELEVEGQPLLITRQPVSAGRIVRVRIMARDVGLALEPPTATSFLNCLKVTLLDCQPGLVPSQLLVRLRIGGQVLLSRVSRRSAEHLTLHPGQSLHALVKGAALG</sequence>
<keyword evidence="8" id="KW-0472">Membrane</keyword>
<feature type="domain" description="ABC transporter" evidence="10">
    <location>
        <begin position="9"/>
        <end position="241"/>
    </location>
</feature>
<evidence type="ECO:0000256" key="5">
    <source>
        <dbReference type="ARBA" id="ARBA00022741"/>
    </source>
</evidence>
<organism evidence="12 13">
    <name type="scientific">Azorhizophilus paspali</name>
    <name type="common">Azotobacter paspali</name>
    <dbReference type="NCBI Taxonomy" id="69963"/>
    <lineage>
        <taxon>Bacteria</taxon>
        <taxon>Pseudomonadati</taxon>
        <taxon>Pseudomonadota</taxon>
        <taxon>Gammaproteobacteria</taxon>
        <taxon>Pseudomonadales</taxon>
        <taxon>Pseudomonadaceae</taxon>
        <taxon>Azorhizophilus</taxon>
    </lineage>
</organism>
<evidence type="ECO:0000259" key="11">
    <source>
        <dbReference type="PROSITE" id="PS51866"/>
    </source>
</evidence>
<dbReference type="InterPro" id="IPR050334">
    <property type="entry name" value="Molybdenum_import_ModC"/>
</dbReference>
<name>A0ABV6SNF3_AZOPA</name>
<keyword evidence="7" id="KW-1278">Translocase</keyword>
<keyword evidence="5" id="KW-0547">Nucleotide-binding</keyword>
<dbReference type="PROSITE" id="PS51866">
    <property type="entry name" value="MOP"/>
    <property type="match status" value="1"/>
</dbReference>
<keyword evidence="4" id="KW-0997">Cell inner membrane</keyword>
<feature type="domain" description="Mop" evidence="11">
    <location>
        <begin position="300"/>
        <end position="364"/>
    </location>
</feature>
<dbReference type="SUPFAM" id="SSF50331">
    <property type="entry name" value="MOP-like"/>
    <property type="match status" value="1"/>
</dbReference>
<dbReference type="InterPro" id="IPR017871">
    <property type="entry name" value="ABC_transporter-like_CS"/>
</dbReference>
<dbReference type="InterPro" id="IPR011868">
    <property type="entry name" value="ModC_ABC_ATP-bd"/>
</dbReference>
<dbReference type="Pfam" id="PF03459">
    <property type="entry name" value="TOBE"/>
    <property type="match status" value="1"/>
</dbReference>
<dbReference type="Gene3D" id="2.40.50.100">
    <property type="match status" value="1"/>
</dbReference>
<dbReference type="Gene3D" id="3.40.50.300">
    <property type="entry name" value="P-loop containing nucleotide triphosphate hydrolases"/>
    <property type="match status" value="1"/>
</dbReference>
<dbReference type="RefSeq" id="WP_376947757.1">
    <property type="nucleotide sequence ID" value="NZ_CP171449.1"/>
</dbReference>
<keyword evidence="1" id="KW-0813">Transport</keyword>
<dbReference type="PANTHER" id="PTHR43514:SF10">
    <property type="entry name" value="MOLYBDENUM IMPORT ATP-BINDING PROTEIN MODC 2"/>
    <property type="match status" value="1"/>
</dbReference>
<accession>A0ABV6SNF3</accession>
<dbReference type="Pfam" id="PF00005">
    <property type="entry name" value="ABC_tran"/>
    <property type="match status" value="1"/>
</dbReference>
<dbReference type="PROSITE" id="PS00211">
    <property type="entry name" value="ABC_TRANSPORTER_1"/>
    <property type="match status" value="1"/>
</dbReference>
<evidence type="ECO:0000256" key="3">
    <source>
        <dbReference type="ARBA" id="ARBA00022505"/>
    </source>
</evidence>
<dbReference type="InterPro" id="IPR004606">
    <property type="entry name" value="Mop_domain"/>
</dbReference>